<organism evidence="1 2">
    <name type="scientific">Chiloscyllium punctatum</name>
    <name type="common">Brownbanded bambooshark</name>
    <name type="synonym">Hemiscyllium punctatum</name>
    <dbReference type="NCBI Taxonomy" id="137246"/>
    <lineage>
        <taxon>Eukaryota</taxon>
        <taxon>Metazoa</taxon>
        <taxon>Chordata</taxon>
        <taxon>Craniata</taxon>
        <taxon>Vertebrata</taxon>
        <taxon>Chondrichthyes</taxon>
        <taxon>Elasmobranchii</taxon>
        <taxon>Galeomorphii</taxon>
        <taxon>Galeoidea</taxon>
        <taxon>Orectolobiformes</taxon>
        <taxon>Hemiscylliidae</taxon>
        <taxon>Chiloscyllium</taxon>
    </lineage>
</organism>
<dbReference type="AlphaFoldDB" id="A0A401SN74"/>
<gene>
    <name evidence="1" type="ORF">chiPu_0010300</name>
</gene>
<accession>A0A401SN74</accession>
<protein>
    <submittedName>
        <fullName evidence="1">Uncharacterized protein</fullName>
    </submittedName>
</protein>
<dbReference type="Proteomes" id="UP000287033">
    <property type="component" value="Unassembled WGS sequence"/>
</dbReference>
<evidence type="ECO:0000313" key="1">
    <source>
        <dbReference type="EMBL" id="GCC31840.1"/>
    </source>
</evidence>
<evidence type="ECO:0000313" key="2">
    <source>
        <dbReference type="Proteomes" id="UP000287033"/>
    </source>
</evidence>
<dbReference type="EMBL" id="BEZZ01000392">
    <property type="protein sequence ID" value="GCC31840.1"/>
    <property type="molecule type" value="Genomic_DNA"/>
</dbReference>
<keyword evidence="2" id="KW-1185">Reference proteome</keyword>
<proteinExistence type="predicted"/>
<sequence length="70" mass="8083">MMRSLCLHWLDMSTSELPAAGAAERRRRKEDIGVKEVGAFKVTLIRLQEGKKLSRERSIVEVLRDRCKNL</sequence>
<comment type="caution">
    <text evidence="1">The sequence shown here is derived from an EMBL/GenBank/DDBJ whole genome shotgun (WGS) entry which is preliminary data.</text>
</comment>
<reference evidence="1 2" key="1">
    <citation type="journal article" date="2018" name="Nat. Ecol. Evol.">
        <title>Shark genomes provide insights into elasmobranch evolution and the origin of vertebrates.</title>
        <authorList>
            <person name="Hara Y"/>
            <person name="Yamaguchi K"/>
            <person name="Onimaru K"/>
            <person name="Kadota M"/>
            <person name="Koyanagi M"/>
            <person name="Keeley SD"/>
            <person name="Tatsumi K"/>
            <person name="Tanaka K"/>
            <person name="Motone F"/>
            <person name="Kageyama Y"/>
            <person name="Nozu R"/>
            <person name="Adachi N"/>
            <person name="Nishimura O"/>
            <person name="Nakagawa R"/>
            <person name="Tanegashima C"/>
            <person name="Kiyatake I"/>
            <person name="Matsumoto R"/>
            <person name="Murakumo K"/>
            <person name="Nishida K"/>
            <person name="Terakita A"/>
            <person name="Kuratani S"/>
            <person name="Sato K"/>
            <person name="Hyodo S Kuraku.S."/>
        </authorList>
    </citation>
    <scope>NUCLEOTIDE SEQUENCE [LARGE SCALE GENOMIC DNA]</scope>
</reference>
<name>A0A401SN74_CHIPU</name>